<dbReference type="GO" id="GO:0003700">
    <property type="term" value="F:DNA-binding transcription factor activity"/>
    <property type="evidence" value="ECO:0007669"/>
    <property type="project" value="InterPro"/>
</dbReference>
<dbReference type="CDD" id="cd01107">
    <property type="entry name" value="HTH_BmrR"/>
    <property type="match status" value="1"/>
</dbReference>
<evidence type="ECO:0000313" key="4">
    <source>
        <dbReference type="EMBL" id="KQL27638.1"/>
    </source>
</evidence>
<dbReference type="AlphaFoldDB" id="A0A0Q3RBN7"/>
<dbReference type="Gene3D" id="1.10.1660.10">
    <property type="match status" value="1"/>
</dbReference>
<gene>
    <name evidence="4" type="ORF">AN957_01245</name>
</gene>
<dbReference type="SMART" id="SM00422">
    <property type="entry name" value="HTH_MERR"/>
    <property type="match status" value="1"/>
</dbReference>
<dbReference type="InterPro" id="IPR029442">
    <property type="entry name" value="GyrI-like"/>
</dbReference>
<evidence type="ECO:0000256" key="1">
    <source>
        <dbReference type="ARBA" id="ARBA00023125"/>
    </source>
</evidence>
<evidence type="ECO:0000256" key="2">
    <source>
        <dbReference type="SAM" id="Coils"/>
    </source>
</evidence>
<dbReference type="InterPro" id="IPR011256">
    <property type="entry name" value="Reg_factor_effector_dom_sf"/>
</dbReference>
<dbReference type="Proteomes" id="UP000050996">
    <property type="component" value="Unassembled WGS sequence"/>
</dbReference>
<dbReference type="PANTHER" id="PTHR30204:SF96">
    <property type="entry name" value="CHROMOSOME-ANCHORING PROTEIN RACA"/>
    <property type="match status" value="1"/>
</dbReference>
<dbReference type="Pfam" id="PF06445">
    <property type="entry name" value="GyrI-like"/>
    <property type="match status" value="1"/>
</dbReference>
<dbReference type="PROSITE" id="PS50937">
    <property type="entry name" value="HTH_MERR_2"/>
    <property type="match status" value="1"/>
</dbReference>
<feature type="coiled-coil region" evidence="2">
    <location>
        <begin position="81"/>
        <end position="111"/>
    </location>
</feature>
<dbReference type="Gene3D" id="1.20.5.490">
    <property type="entry name" value="Single helix bin"/>
    <property type="match status" value="1"/>
</dbReference>
<dbReference type="SUPFAM" id="SSF46955">
    <property type="entry name" value="Putative DNA-binding domain"/>
    <property type="match status" value="1"/>
</dbReference>
<reference evidence="4 5" key="1">
    <citation type="submission" date="2015-09" db="EMBL/GenBank/DDBJ databases">
        <title>Genome sequencing project for genomic taxonomy and phylogenomics of Bacillus-like bacteria.</title>
        <authorList>
            <person name="Liu B."/>
            <person name="Wang J."/>
            <person name="Zhu Y."/>
            <person name="Liu G."/>
            <person name="Chen Q."/>
            <person name="Chen Z."/>
            <person name="Lan J."/>
            <person name="Che J."/>
            <person name="Ge C."/>
            <person name="Shi H."/>
            <person name="Pan Z."/>
            <person name="Liu X."/>
        </authorList>
    </citation>
    <scope>NUCLEOTIDE SEQUENCE [LARGE SCALE GENOMIC DNA]</scope>
    <source>
        <strain evidence="4 5">FJAT-18043</strain>
    </source>
</reference>
<proteinExistence type="predicted"/>
<name>A0A0Q3RBN7_9BACI</name>
<dbReference type="PATRIC" id="fig|1637975.4.peg.5602"/>
<evidence type="ECO:0000259" key="3">
    <source>
        <dbReference type="PROSITE" id="PS50937"/>
    </source>
</evidence>
<keyword evidence="1" id="KW-0238">DNA-binding</keyword>
<accession>A0A0Q3RBN7</accession>
<dbReference type="InterPro" id="IPR047057">
    <property type="entry name" value="MerR_fam"/>
</dbReference>
<protein>
    <submittedName>
        <fullName evidence="4">Multidrug transporter</fullName>
    </submittedName>
</protein>
<dbReference type="EMBL" id="LJIX01000003">
    <property type="protein sequence ID" value="KQL27638.1"/>
    <property type="molecule type" value="Genomic_DNA"/>
</dbReference>
<feature type="domain" description="HTH merR-type" evidence="3">
    <location>
        <begin position="5"/>
        <end position="75"/>
    </location>
</feature>
<dbReference type="RefSeq" id="WP_053478035.1">
    <property type="nucleotide sequence ID" value="NZ_CP041305.1"/>
</dbReference>
<keyword evidence="5" id="KW-1185">Reference proteome</keyword>
<dbReference type="PROSITE" id="PS00552">
    <property type="entry name" value="HTH_MERR_1"/>
    <property type="match status" value="1"/>
</dbReference>
<dbReference type="InterPro" id="IPR009061">
    <property type="entry name" value="DNA-bd_dom_put_sf"/>
</dbReference>
<dbReference type="Pfam" id="PF13411">
    <property type="entry name" value="MerR_1"/>
    <property type="match status" value="1"/>
</dbReference>
<dbReference type="InterPro" id="IPR000551">
    <property type="entry name" value="MerR-type_HTH_dom"/>
</dbReference>
<dbReference type="PANTHER" id="PTHR30204">
    <property type="entry name" value="REDOX-CYCLING DRUG-SENSING TRANSCRIPTIONAL ACTIVATOR SOXR"/>
    <property type="match status" value="1"/>
</dbReference>
<dbReference type="STRING" id="1637975.AN957_01245"/>
<comment type="caution">
    <text evidence="4">The sequence shown here is derived from an EMBL/GenBank/DDBJ whole genome shotgun (WGS) entry which is preliminary data.</text>
</comment>
<evidence type="ECO:0000313" key="5">
    <source>
        <dbReference type="Proteomes" id="UP000050996"/>
    </source>
</evidence>
<organism evidence="4 5">
    <name type="scientific">Cytobacillus solani</name>
    <dbReference type="NCBI Taxonomy" id="1637975"/>
    <lineage>
        <taxon>Bacteria</taxon>
        <taxon>Bacillati</taxon>
        <taxon>Bacillota</taxon>
        <taxon>Bacilli</taxon>
        <taxon>Bacillales</taxon>
        <taxon>Bacillaceae</taxon>
        <taxon>Cytobacillus</taxon>
    </lineage>
</organism>
<dbReference type="Gene3D" id="3.20.80.10">
    <property type="entry name" value="Regulatory factor, effector binding domain"/>
    <property type="match status" value="1"/>
</dbReference>
<sequence length="277" mass="32430">MEETLYTIGEVAKLANVSIQTLRYYDQIGLFKPAYVDPETNYRYYKDLQLYHLDLIKSLKYIGTSLEDIKKVQQLKREELLQFMNEQEEIIEAQLARLREIQQNVVHAKKRIQKQLNYPAFGEVVIRQEEEMRIIQAAAKNLTPLDLLNASYSELKRIVEAEEGVINNSYGAIISHQPYSHIDEITYTKIFTPILTDKRISTISTEIEVSKIPAARYACIYYIFSPEVYFPNLKKLMDYVTDHNFRAVGDIYELFTSSNYSPNEHEYIVEMKIRIAD</sequence>
<dbReference type="SUPFAM" id="SSF55136">
    <property type="entry name" value="Probable bacterial effector-binding domain"/>
    <property type="match status" value="1"/>
</dbReference>
<keyword evidence="2" id="KW-0175">Coiled coil</keyword>
<dbReference type="GO" id="GO:0003677">
    <property type="term" value="F:DNA binding"/>
    <property type="evidence" value="ECO:0007669"/>
    <property type="project" value="UniProtKB-KW"/>
</dbReference>